<dbReference type="AlphaFoldDB" id="A0AAE5AGV9"/>
<evidence type="ECO:0000256" key="1">
    <source>
        <dbReference type="ARBA" id="ARBA00022729"/>
    </source>
</evidence>
<feature type="transmembrane region" description="Helical" evidence="2">
    <location>
        <begin position="14"/>
        <end position="37"/>
    </location>
</feature>
<evidence type="ECO:0000313" key="3">
    <source>
        <dbReference type="EMBL" id="MDZ5761267.1"/>
    </source>
</evidence>
<keyword evidence="4" id="KW-1185">Reference proteome</keyword>
<name>A0AAE5AGV9_9RICK</name>
<evidence type="ECO:0000313" key="4">
    <source>
        <dbReference type="Proteomes" id="UP001289135"/>
    </source>
</evidence>
<dbReference type="Pfam" id="PF03548">
    <property type="entry name" value="LolA"/>
    <property type="match status" value="1"/>
</dbReference>
<dbReference type="RefSeq" id="WP_322498696.1">
    <property type="nucleotide sequence ID" value="NZ_JARGYU010000002.1"/>
</dbReference>
<dbReference type="Gene3D" id="2.50.20.10">
    <property type="entry name" value="Lipoprotein localisation LolA/LolB/LppX"/>
    <property type="match status" value="1"/>
</dbReference>
<sequence length="290" mass="33816">MTIKTDKYNSYIKFLYLLSILCFFTTLDVISSNLIAYDNIKNSQKCTNNESEKYLNYILELKSLSADFIQHDHNDMNGKIVMKSPNKMKIEYLNPNHLLILANNNKITMYDFLLKETSFIDDPFKISSIIGNKKVKEKFFIDCIKLSEFYSKQLPDVKEKSLKVNDNFKNSLIKDKSYNSNLNDKNSIIEEKTNHSEEISLKFKLKNQLNKDSLHLAEVNGMIIVIQNNSSYTTINNSKLDNLTVKKFITINANDQIVSEIFLKNIQINREIDDKIFIFKDPNLISNDEW</sequence>
<keyword evidence="2" id="KW-0472">Membrane</keyword>
<dbReference type="InterPro" id="IPR004564">
    <property type="entry name" value="OM_lipoprot_carrier_LolA-like"/>
</dbReference>
<dbReference type="SUPFAM" id="SSF89392">
    <property type="entry name" value="Prokaryotic lipoproteins and lipoprotein localization factors"/>
    <property type="match status" value="1"/>
</dbReference>
<comment type="caution">
    <text evidence="3">The sequence shown here is derived from an EMBL/GenBank/DDBJ whole genome shotgun (WGS) entry which is preliminary data.</text>
</comment>
<dbReference type="InterPro" id="IPR029046">
    <property type="entry name" value="LolA/LolB/LppX"/>
</dbReference>
<protein>
    <submittedName>
        <fullName evidence="3">LolA-like domain protein</fullName>
    </submittedName>
</protein>
<keyword evidence="2" id="KW-0812">Transmembrane</keyword>
<accession>A0AAE5AGV9</accession>
<keyword evidence="1" id="KW-0732">Signal</keyword>
<proteinExistence type="predicted"/>
<dbReference type="Proteomes" id="UP001289135">
    <property type="component" value="Unassembled WGS sequence"/>
</dbReference>
<dbReference type="EMBL" id="JARGYU010000002">
    <property type="protein sequence ID" value="MDZ5761267.1"/>
    <property type="molecule type" value="Genomic_DNA"/>
</dbReference>
<reference evidence="3" key="1">
    <citation type="submission" date="2023-02" db="EMBL/GenBank/DDBJ databases">
        <title>Host association and intracellularity evolved multiple times independently in the Rickettsiales.</title>
        <authorList>
            <person name="Castelli M."/>
            <person name="Nardi T."/>
            <person name="Gammuto L."/>
            <person name="Bellinzona G."/>
            <person name="Sabaneyeva E."/>
            <person name="Potekhin A."/>
            <person name="Serra V."/>
            <person name="Petroni G."/>
            <person name="Sassera D."/>
        </authorList>
    </citation>
    <scope>NUCLEOTIDE SEQUENCE</scope>
    <source>
        <strain evidence="3">USBL-36I1</strain>
    </source>
</reference>
<organism evidence="3 4">
    <name type="scientific">Lyticum sinuosum</name>
    <dbReference type="NCBI Taxonomy" id="1332059"/>
    <lineage>
        <taxon>Bacteria</taxon>
        <taxon>Pseudomonadati</taxon>
        <taxon>Pseudomonadota</taxon>
        <taxon>Alphaproteobacteria</taxon>
        <taxon>Rickettsiales</taxon>
        <taxon>Lyticum</taxon>
    </lineage>
</organism>
<keyword evidence="2" id="KW-1133">Transmembrane helix</keyword>
<gene>
    <name evidence="3" type="ORF">Lyticum_00437</name>
</gene>
<evidence type="ECO:0000256" key="2">
    <source>
        <dbReference type="SAM" id="Phobius"/>
    </source>
</evidence>